<reference evidence="2 3" key="1">
    <citation type="journal article" date="2019" name="Int. J. Syst. Evol. Microbiol.">
        <title>The Global Catalogue of Microorganisms (GCM) 10K type strain sequencing project: providing services to taxonomists for standard genome sequencing and annotation.</title>
        <authorList>
            <consortium name="The Broad Institute Genomics Platform"/>
            <consortium name="The Broad Institute Genome Sequencing Center for Infectious Disease"/>
            <person name="Wu L."/>
            <person name="Ma J."/>
        </authorList>
    </citation>
    <scope>NUCLEOTIDE SEQUENCE [LARGE SCALE GENOMIC DNA]</scope>
    <source>
        <strain evidence="2 3">JCM 15134</strain>
    </source>
</reference>
<keyword evidence="1" id="KW-1133">Transmembrane helix</keyword>
<keyword evidence="3" id="KW-1185">Reference proteome</keyword>
<evidence type="ECO:0000256" key="1">
    <source>
        <dbReference type="SAM" id="Phobius"/>
    </source>
</evidence>
<dbReference type="Proteomes" id="UP001499915">
    <property type="component" value="Unassembled WGS sequence"/>
</dbReference>
<dbReference type="InterPro" id="IPR011990">
    <property type="entry name" value="TPR-like_helical_dom_sf"/>
</dbReference>
<keyword evidence="1" id="KW-0812">Transmembrane</keyword>
<evidence type="ECO:0000313" key="2">
    <source>
        <dbReference type="EMBL" id="GAA0702368.1"/>
    </source>
</evidence>
<name>A0ABN1IAK4_9GAMM</name>
<protein>
    <recommendedName>
        <fullName evidence="4">Sel1 repeat family protein</fullName>
    </recommendedName>
</protein>
<sequence>MGTSMNKRIIKKQTLIFLLIFSLVIIAIVFLSKSNVDYQSQQGLEPSQLTELLEMASKSQPNPDPYISSEVKPSDPLYPGLLAIQLNQTADDLLPLAETRNSDAMYWLASSMSGMELINGEDGALFQQAAELGNPYAAMRLTPILSVSITCNEARLGITICDDEWSEKALKLLKARTEMGDIKSEYYYYKARIALGNYSPSNLKIIDIATRGAKEHYYRPLYDLILHYYIENRSKKVSNENLKATESLIKMMINNNYIPAIRFSRGKRLYTSLSPEWREIVKKKYVELGLHYSLVTEFLDNISDRKASTINLSLIYRNLYILKEVYGIDYYHRLDREIKLFEKDPIRLAAEKEAESIIERIHFPIYIDEQHPPH</sequence>
<gene>
    <name evidence="2" type="ORF">GCM10009104_34670</name>
</gene>
<dbReference type="EMBL" id="BAAAET010000007">
    <property type="protein sequence ID" value="GAA0702368.1"/>
    <property type="molecule type" value="Genomic_DNA"/>
</dbReference>
<feature type="transmembrane region" description="Helical" evidence="1">
    <location>
        <begin position="14"/>
        <end position="32"/>
    </location>
</feature>
<evidence type="ECO:0008006" key="4">
    <source>
        <dbReference type="Google" id="ProtNLM"/>
    </source>
</evidence>
<organism evidence="2 3">
    <name type="scientific">Marinobacterium maritimum</name>
    <dbReference type="NCBI Taxonomy" id="500162"/>
    <lineage>
        <taxon>Bacteria</taxon>
        <taxon>Pseudomonadati</taxon>
        <taxon>Pseudomonadota</taxon>
        <taxon>Gammaproteobacteria</taxon>
        <taxon>Oceanospirillales</taxon>
        <taxon>Oceanospirillaceae</taxon>
        <taxon>Marinobacterium</taxon>
    </lineage>
</organism>
<proteinExistence type="predicted"/>
<evidence type="ECO:0000313" key="3">
    <source>
        <dbReference type="Proteomes" id="UP001499915"/>
    </source>
</evidence>
<accession>A0ABN1IAK4</accession>
<dbReference type="Gene3D" id="1.25.40.10">
    <property type="entry name" value="Tetratricopeptide repeat domain"/>
    <property type="match status" value="1"/>
</dbReference>
<comment type="caution">
    <text evidence="2">The sequence shown here is derived from an EMBL/GenBank/DDBJ whole genome shotgun (WGS) entry which is preliminary data.</text>
</comment>
<keyword evidence="1" id="KW-0472">Membrane</keyword>